<proteinExistence type="predicted"/>
<dbReference type="AlphaFoldDB" id="A0A9K3CXB0"/>
<evidence type="ECO:0000313" key="1">
    <source>
        <dbReference type="EMBL" id="GIQ84187.1"/>
    </source>
</evidence>
<feature type="non-terminal residue" evidence="1">
    <location>
        <position position="1"/>
    </location>
</feature>
<dbReference type="Proteomes" id="UP000265618">
    <property type="component" value="Unassembled WGS sequence"/>
</dbReference>
<comment type="caution">
    <text evidence="1">The sequence shown here is derived from an EMBL/GenBank/DDBJ whole genome shotgun (WGS) entry which is preliminary data.</text>
</comment>
<organism evidence="1 2">
    <name type="scientific">Kipferlia bialata</name>
    <dbReference type="NCBI Taxonomy" id="797122"/>
    <lineage>
        <taxon>Eukaryota</taxon>
        <taxon>Metamonada</taxon>
        <taxon>Carpediemonas-like organisms</taxon>
        <taxon>Kipferlia</taxon>
    </lineage>
</organism>
<protein>
    <submittedName>
        <fullName evidence="1">Uncharacterized protein</fullName>
    </submittedName>
</protein>
<evidence type="ECO:0000313" key="2">
    <source>
        <dbReference type="Proteomes" id="UP000265618"/>
    </source>
</evidence>
<dbReference type="EMBL" id="BDIP01001341">
    <property type="protein sequence ID" value="GIQ84187.1"/>
    <property type="molecule type" value="Genomic_DNA"/>
</dbReference>
<keyword evidence="2" id="KW-1185">Reference proteome</keyword>
<gene>
    <name evidence="1" type="ORF">KIPB_005634</name>
</gene>
<reference evidence="1 2" key="1">
    <citation type="journal article" date="2018" name="PLoS ONE">
        <title>The draft genome of Kipferlia bialata reveals reductive genome evolution in fornicate parasites.</title>
        <authorList>
            <person name="Tanifuji G."/>
            <person name="Takabayashi S."/>
            <person name="Kume K."/>
            <person name="Takagi M."/>
            <person name="Nakayama T."/>
            <person name="Kamikawa R."/>
            <person name="Inagaki Y."/>
            <person name="Hashimoto T."/>
        </authorList>
    </citation>
    <scope>NUCLEOTIDE SEQUENCE [LARGE SCALE GENOMIC DNA]</scope>
    <source>
        <strain evidence="1">NY0173</strain>
    </source>
</reference>
<accession>A0A9K3CXB0</accession>
<name>A0A9K3CXB0_9EUKA</name>
<sequence length="54" mass="6113">GECHCGQTNPNRQCECITNECIYDFAMGGCYGFCSGNHRCTEDYHEHCYCAAEH</sequence>